<sequence>MKRGREEENKNGASARKNALGATIITTNYSDERRRFEFESKMKELNAKFLEAFTRSVRDHPRAIKNNLMRQYLQFVKKLGEEYADVIASSTEGARKEVSGGGLWIFGSNGDSGQFGFGSDASTGELIDELLRPRVLQKGSILGSPANTKVIKIACGGQQTFAILETGRVLSWGANDSGALGRPTSPPENEDEDDESWLPGYVNLKQNTKAVSVCAGDTHALVVASDGTVYGWGQWRHQNGQWRGLNKLKVSDTQTFYNPVEILNKKYRAKCIQSGENHACILTENGEVYTMGCSEKGRLGRIEKTGVGAAYADDNQKADRENNESYVNDLLTPGRVLINNRKDLKVKAIATGELHGHLILENGDVYSIGLSSFGQGGFFDDGVIESEQVAWLPRKIPSLSGKGIIAGAGGGFHSLFLAKTGKMYAVGKRHDGRLGALEERQCNDDPHPNPLEISSSFFGRDSVKMVYAGSNSSGAITNSGEIYTWGSNLGALGQGPDNKDIYQPTKVPRVKSAPVGISFTDMSIGASHAGVVGVNKTGENTPPARNTKKRRY</sequence>
<dbReference type="GeneID" id="19014496"/>
<dbReference type="PANTHER" id="PTHR45982">
    <property type="entry name" value="REGULATOR OF CHROMOSOME CONDENSATION"/>
    <property type="match status" value="1"/>
</dbReference>
<evidence type="ECO:0000313" key="7">
    <source>
        <dbReference type="Proteomes" id="UP000198341"/>
    </source>
</evidence>
<evidence type="ECO:0000313" key="6">
    <source>
        <dbReference type="EMBL" id="CCO66320.1"/>
    </source>
</evidence>
<dbReference type="OrthoDB" id="61110at2759"/>
<feature type="repeat" description="RCC1" evidence="3">
    <location>
        <begin position="363"/>
        <end position="420"/>
    </location>
</feature>
<dbReference type="KEGG" id="bpg:Bathy07g00060"/>
<reference evidence="6 7" key="1">
    <citation type="submission" date="2011-10" db="EMBL/GenBank/DDBJ databases">
        <authorList>
            <person name="Genoscope - CEA"/>
        </authorList>
    </citation>
    <scope>NUCLEOTIDE SEQUENCE [LARGE SCALE GENOMIC DNA]</scope>
    <source>
        <strain evidence="6 7">RCC 1105</strain>
    </source>
</reference>
<keyword evidence="1" id="KW-0344">Guanine-nucleotide releasing factor</keyword>
<dbReference type="RefSeq" id="XP_007512232.1">
    <property type="nucleotide sequence ID" value="XM_007512170.1"/>
</dbReference>
<dbReference type="Pfam" id="PF25390">
    <property type="entry name" value="WD40_RLD"/>
    <property type="match status" value="1"/>
</dbReference>
<feature type="repeat" description="RCC1" evidence="3">
    <location>
        <begin position="286"/>
        <end position="362"/>
    </location>
</feature>
<dbReference type="Gene3D" id="2.130.10.30">
    <property type="entry name" value="Regulator of chromosome condensation 1/beta-lactamase-inhibitor protein II"/>
    <property type="match status" value="1"/>
</dbReference>
<feature type="domain" description="RCC1-like" evidence="5">
    <location>
        <begin position="103"/>
        <end position="529"/>
    </location>
</feature>
<dbReference type="PRINTS" id="PR00633">
    <property type="entry name" value="RCCNDNSATION"/>
</dbReference>
<evidence type="ECO:0000256" key="4">
    <source>
        <dbReference type="SAM" id="MobiDB-lite"/>
    </source>
</evidence>
<evidence type="ECO:0000256" key="2">
    <source>
        <dbReference type="ARBA" id="ARBA00022737"/>
    </source>
</evidence>
<keyword evidence="7" id="KW-1185">Reference proteome</keyword>
<dbReference type="InterPro" id="IPR058923">
    <property type="entry name" value="RCC1-like_dom"/>
</dbReference>
<keyword evidence="2" id="KW-0677">Repeat</keyword>
<name>K8F2N5_9CHLO</name>
<organism evidence="6 7">
    <name type="scientific">Bathycoccus prasinos</name>
    <dbReference type="NCBI Taxonomy" id="41875"/>
    <lineage>
        <taxon>Eukaryota</taxon>
        <taxon>Viridiplantae</taxon>
        <taxon>Chlorophyta</taxon>
        <taxon>Mamiellophyceae</taxon>
        <taxon>Mamiellales</taxon>
        <taxon>Bathycoccaceae</taxon>
        <taxon>Bathycoccus</taxon>
    </lineage>
</organism>
<dbReference type="EMBL" id="FO082272">
    <property type="protein sequence ID" value="CCO66320.1"/>
    <property type="molecule type" value="Genomic_DNA"/>
</dbReference>
<dbReference type="PROSITE" id="PS00625">
    <property type="entry name" value="RCC1_1"/>
    <property type="match status" value="1"/>
</dbReference>
<dbReference type="InterPro" id="IPR009091">
    <property type="entry name" value="RCC1/BLIP-II"/>
</dbReference>
<dbReference type="PROSITE" id="PS50012">
    <property type="entry name" value="RCC1_3"/>
    <property type="match status" value="7"/>
</dbReference>
<dbReference type="InterPro" id="IPR051553">
    <property type="entry name" value="Ran_GTPase-activating"/>
</dbReference>
<evidence type="ECO:0000256" key="3">
    <source>
        <dbReference type="PROSITE-ProRule" id="PRU00235"/>
    </source>
</evidence>
<dbReference type="AlphaFoldDB" id="K8F2N5"/>
<dbReference type="STRING" id="41875.K8F2N5"/>
<dbReference type="Proteomes" id="UP000198341">
    <property type="component" value="Chromosome 7"/>
</dbReference>
<protein>
    <recommendedName>
        <fullName evidence="5">RCC1-like domain-containing protein</fullName>
    </recommendedName>
</protein>
<dbReference type="PANTHER" id="PTHR45982:SF1">
    <property type="entry name" value="REGULATOR OF CHROMOSOME CONDENSATION"/>
    <property type="match status" value="1"/>
</dbReference>
<evidence type="ECO:0000259" key="5">
    <source>
        <dbReference type="Pfam" id="PF25390"/>
    </source>
</evidence>
<dbReference type="eggNOG" id="KOG1426">
    <property type="taxonomic scope" value="Eukaryota"/>
</dbReference>
<feature type="region of interest" description="Disordered" evidence="4">
    <location>
        <begin position="175"/>
        <end position="195"/>
    </location>
</feature>
<feature type="repeat" description="RCC1" evidence="3">
    <location>
        <begin position="480"/>
        <end position="535"/>
    </location>
</feature>
<feature type="repeat" description="RCC1" evidence="3">
    <location>
        <begin position="421"/>
        <end position="479"/>
    </location>
</feature>
<dbReference type="SUPFAM" id="SSF50985">
    <property type="entry name" value="RCC1/BLIP-II"/>
    <property type="match status" value="2"/>
</dbReference>
<proteinExistence type="predicted"/>
<gene>
    <name evidence="6" type="ORF">Bathy07g00060</name>
</gene>
<evidence type="ECO:0000256" key="1">
    <source>
        <dbReference type="ARBA" id="ARBA00022658"/>
    </source>
</evidence>
<feature type="repeat" description="RCC1" evidence="3">
    <location>
        <begin position="227"/>
        <end position="285"/>
    </location>
</feature>
<accession>K8F2N5</accession>
<dbReference type="InterPro" id="IPR000408">
    <property type="entry name" value="Reg_chr_condens"/>
</dbReference>
<feature type="repeat" description="RCC1" evidence="3">
    <location>
        <begin position="101"/>
        <end position="166"/>
    </location>
</feature>
<feature type="repeat" description="RCC1" evidence="3">
    <location>
        <begin position="167"/>
        <end position="226"/>
    </location>
</feature>